<organism evidence="3 4">
    <name type="scientific">Mycena rosella</name>
    <name type="common">Pink bonnet</name>
    <name type="synonym">Agaricus rosellus</name>
    <dbReference type="NCBI Taxonomy" id="1033263"/>
    <lineage>
        <taxon>Eukaryota</taxon>
        <taxon>Fungi</taxon>
        <taxon>Dikarya</taxon>
        <taxon>Basidiomycota</taxon>
        <taxon>Agaricomycotina</taxon>
        <taxon>Agaricomycetes</taxon>
        <taxon>Agaricomycetidae</taxon>
        <taxon>Agaricales</taxon>
        <taxon>Marasmiineae</taxon>
        <taxon>Mycenaceae</taxon>
        <taxon>Mycena</taxon>
    </lineage>
</organism>
<evidence type="ECO:0000256" key="1">
    <source>
        <dbReference type="SAM" id="Phobius"/>
    </source>
</evidence>
<keyword evidence="1" id="KW-0472">Membrane</keyword>
<accession>A0AAD7DEL5</accession>
<gene>
    <name evidence="3" type="ORF">B0H17DRAFT_1135042</name>
</gene>
<dbReference type="AlphaFoldDB" id="A0AAD7DEL5"/>
<feature type="transmembrane region" description="Helical" evidence="1">
    <location>
        <begin position="216"/>
        <end position="240"/>
    </location>
</feature>
<protein>
    <submittedName>
        <fullName evidence="3">Uncharacterized protein</fullName>
    </submittedName>
</protein>
<dbReference type="Proteomes" id="UP001221757">
    <property type="component" value="Unassembled WGS sequence"/>
</dbReference>
<evidence type="ECO:0000256" key="2">
    <source>
        <dbReference type="SAM" id="SignalP"/>
    </source>
</evidence>
<keyword evidence="2" id="KW-0732">Signal</keyword>
<name>A0AAD7DEL5_MYCRO</name>
<sequence>MVRRLFLPVACIFAQVRRCFATISNRTIDDTKGDAITGFLPIYAPTQQWNVGTDCSGCLVQPDPSQLFDYTWHDTTQGDGGVPSSVTLNFTGTAIYLFCVVPNTITFATTLVNLNFTLDGVPIGTFTHVPDSSSDILYSVPVLSSQNLKNEPHILVAETAGNSLFVFDVAMYTFDDSPPDADTTTTSAGVPTTQTTSLLLPTGPAQSNVTPSHLPVAAIAAGTISGIAAVALVLVLFLCLRRRRRRAARNVERGPIDILTGQVLRPASPVSTIRPIEPDSEPVLPPYARDDPYNMSPVDSLATSSYYRTVPTTPRTKNILTLA</sequence>
<proteinExistence type="predicted"/>
<evidence type="ECO:0000313" key="4">
    <source>
        <dbReference type="Proteomes" id="UP001221757"/>
    </source>
</evidence>
<feature type="signal peptide" evidence="2">
    <location>
        <begin position="1"/>
        <end position="21"/>
    </location>
</feature>
<dbReference type="EMBL" id="JARKIE010000072">
    <property type="protein sequence ID" value="KAJ7689461.1"/>
    <property type="molecule type" value="Genomic_DNA"/>
</dbReference>
<keyword evidence="1" id="KW-0812">Transmembrane</keyword>
<feature type="chain" id="PRO_5042167202" evidence="2">
    <location>
        <begin position="22"/>
        <end position="323"/>
    </location>
</feature>
<reference evidence="3" key="1">
    <citation type="submission" date="2023-03" db="EMBL/GenBank/DDBJ databases">
        <title>Massive genome expansion in bonnet fungi (Mycena s.s.) driven by repeated elements and novel gene families across ecological guilds.</title>
        <authorList>
            <consortium name="Lawrence Berkeley National Laboratory"/>
            <person name="Harder C.B."/>
            <person name="Miyauchi S."/>
            <person name="Viragh M."/>
            <person name="Kuo A."/>
            <person name="Thoen E."/>
            <person name="Andreopoulos B."/>
            <person name="Lu D."/>
            <person name="Skrede I."/>
            <person name="Drula E."/>
            <person name="Henrissat B."/>
            <person name="Morin E."/>
            <person name="Kohler A."/>
            <person name="Barry K."/>
            <person name="LaButti K."/>
            <person name="Morin E."/>
            <person name="Salamov A."/>
            <person name="Lipzen A."/>
            <person name="Mereny Z."/>
            <person name="Hegedus B."/>
            <person name="Baldrian P."/>
            <person name="Stursova M."/>
            <person name="Weitz H."/>
            <person name="Taylor A."/>
            <person name="Grigoriev I.V."/>
            <person name="Nagy L.G."/>
            <person name="Martin F."/>
            <person name="Kauserud H."/>
        </authorList>
    </citation>
    <scope>NUCLEOTIDE SEQUENCE</scope>
    <source>
        <strain evidence="3">CBHHK067</strain>
    </source>
</reference>
<dbReference type="Gene3D" id="2.60.120.260">
    <property type="entry name" value="Galactose-binding domain-like"/>
    <property type="match status" value="1"/>
</dbReference>
<keyword evidence="1" id="KW-1133">Transmembrane helix</keyword>
<evidence type="ECO:0000313" key="3">
    <source>
        <dbReference type="EMBL" id="KAJ7689461.1"/>
    </source>
</evidence>
<comment type="caution">
    <text evidence="3">The sequence shown here is derived from an EMBL/GenBank/DDBJ whole genome shotgun (WGS) entry which is preliminary data.</text>
</comment>
<keyword evidence="4" id="KW-1185">Reference proteome</keyword>